<comment type="similarity">
    <text evidence="1">Belongs to the ros/MucR family.</text>
</comment>
<dbReference type="GO" id="GO:0008270">
    <property type="term" value="F:zinc ion binding"/>
    <property type="evidence" value="ECO:0007669"/>
    <property type="project" value="InterPro"/>
</dbReference>
<evidence type="ECO:0000256" key="2">
    <source>
        <dbReference type="SAM" id="MobiDB-lite"/>
    </source>
</evidence>
<evidence type="ECO:0000313" key="4">
    <source>
        <dbReference type="Proteomes" id="UP000246058"/>
    </source>
</evidence>
<organism evidence="3 4">
    <name type="scientific">Methylobacterium radiodurans</name>
    <dbReference type="NCBI Taxonomy" id="2202828"/>
    <lineage>
        <taxon>Bacteria</taxon>
        <taxon>Pseudomonadati</taxon>
        <taxon>Pseudomonadota</taxon>
        <taxon>Alphaproteobacteria</taxon>
        <taxon>Hyphomicrobiales</taxon>
        <taxon>Methylobacteriaceae</taxon>
        <taxon>Methylobacterium</taxon>
    </lineage>
</organism>
<name>A0A2U8VYJ4_9HYPH</name>
<dbReference type="InterPro" id="IPR041920">
    <property type="entry name" value="ROS/MUCR_sf"/>
</dbReference>
<dbReference type="EMBL" id="CP029551">
    <property type="protein sequence ID" value="AWN38844.1"/>
    <property type="molecule type" value="Genomic_DNA"/>
</dbReference>
<keyword evidence="4" id="KW-1185">Reference proteome</keyword>
<feature type="region of interest" description="Disordered" evidence="2">
    <location>
        <begin position="133"/>
        <end position="168"/>
    </location>
</feature>
<sequence length="168" mass="18539">MGEAARRTTPRRADLTARIVTAYVSRNALLVSELEALIVSIHTALTAVREPQRPTAKSRSPIDRPTAAQIRRSLAGDGIVSFIDGQTYKVLKRHLSKHGLTPYDYRKRYGLPFDYPIVAPEYSARRSIMARSSGLGRVAKRSGGDPNPIERRAESAIDEAGTPKQADR</sequence>
<dbReference type="GO" id="GO:0003677">
    <property type="term" value="F:DNA binding"/>
    <property type="evidence" value="ECO:0007669"/>
    <property type="project" value="InterPro"/>
</dbReference>
<protein>
    <submittedName>
        <fullName evidence="3">MucR family transcriptional regulator</fullName>
    </submittedName>
</protein>
<proteinExistence type="inferred from homology"/>
<dbReference type="OrthoDB" id="9809693at2"/>
<dbReference type="AlphaFoldDB" id="A0A2U8VYJ4"/>
<evidence type="ECO:0000313" key="3">
    <source>
        <dbReference type="EMBL" id="AWN38844.1"/>
    </source>
</evidence>
<dbReference type="GO" id="GO:0006355">
    <property type="term" value="P:regulation of DNA-templated transcription"/>
    <property type="evidence" value="ECO:0007669"/>
    <property type="project" value="InterPro"/>
</dbReference>
<dbReference type="Gene3D" id="1.10.10.1550">
    <property type="entry name" value="ROS/MUCR transcriptional regulator protein"/>
    <property type="match status" value="1"/>
</dbReference>
<dbReference type="Proteomes" id="UP000246058">
    <property type="component" value="Chromosome"/>
</dbReference>
<dbReference type="RefSeq" id="WP_109953999.1">
    <property type="nucleotide sequence ID" value="NZ_CP029551.1"/>
</dbReference>
<dbReference type="Pfam" id="PF05443">
    <property type="entry name" value="ROS_MUCR"/>
    <property type="match status" value="1"/>
</dbReference>
<gene>
    <name evidence="3" type="ORF">DK427_04400</name>
</gene>
<dbReference type="KEGG" id="meti:DK427_04400"/>
<accession>A0A2U8VYJ4</accession>
<reference evidence="3 4" key="1">
    <citation type="submission" date="2018-05" db="EMBL/GenBank/DDBJ databases">
        <title>Complete Genome Sequence of Methylobacterium sp. 17Sr1-43.</title>
        <authorList>
            <person name="Srinivasan S."/>
        </authorList>
    </citation>
    <scope>NUCLEOTIDE SEQUENCE [LARGE SCALE GENOMIC DNA]</scope>
    <source>
        <strain evidence="3 4">17Sr1-43</strain>
    </source>
</reference>
<evidence type="ECO:0000256" key="1">
    <source>
        <dbReference type="ARBA" id="ARBA00007031"/>
    </source>
</evidence>
<dbReference type="InterPro" id="IPR008807">
    <property type="entry name" value="ROS_MUCR"/>
</dbReference>